<reference evidence="1 2" key="1">
    <citation type="submission" date="2019-05" db="EMBL/GenBank/DDBJ databases">
        <title>Another draft genome of Portunus trituberculatus and its Hox gene families provides insights of decapod evolution.</title>
        <authorList>
            <person name="Jeong J.-H."/>
            <person name="Song I."/>
            <person name="Kim S."/>
            <person name="Choi T."/>
            <person name="Kim D."/>
            <person name="Ryu S."/>
            <person name="Kim W."/>
        </authorList>
    </citation>
    <scope>NUCLEOTIDE SEQUENCE [LARGE SCALE GENOMIC DNA]</scope>
    <source>
        <tissue evidence="1">Muscle</tissue>
    </source>
</reference>
<keyword evidence="2" id="KW-1185">Reference proteome</keyword>
<accession>A0A5B7FAF5</accession>
<comment type="caution">
    <text evidence="1">The sequence shown here is derived from an EMBL/GenBank/DDBJ whole genome shotgun (WGS) entry which is preliminary data.</text>
</comment>
<evidence type="ECO:0000313" key="1">
    <source>
        <dbReference type="EMBL" id="MPC42527.1"/>
    </source>
</evidence>
<dbReference type="Proteomes" id="UP000324222">
    <property type="component" value="Unassembled WGS sequence"/>
</dbReference>
<dbReference type="EMBL" id="VSRR010005470">
    <property type="protein sequence ID" value="MPC42527.1"/>
    <property type="molecule type" value="Genomic_DNA"/>
</dbReference>
<gene>
    <name evidence="1" type="ORF">E2C01_036148</name>
</gene>
<organism evidence="1 2">
    <name type="scientific">Portunus trituberculatus</name>
    <name type="common">Swimming crab</name>
    <name type="synonym">Neptunus trituberculatus</name>
    <dbReference type="NCBI Taxonomy" id="210409"/>
    <lineage>
        <taxon>Eukaryota</taxon>
        <taxon>Metazoa</taxon>
        <taxon>Ecdysozoa</taxon>
        <taxon>Arthropoda</taxon>
        <taxon>Crustacea</taxon>
        <taxon>Multicrustacea</taxon>
        <taxon>Malacostraca</taxon>
        <taxon>Eumalacostraca</taxon>
        <taxon>Eucarida</taxon>
        <taxon>Decapoda</taxon>
        <taxon>Pleocyemata</taxon>
        <taxon>Brachyura</taxon>
        <taxon>Eubrachyura</taxon>
        <taxon>Portunoidea</taxon>
        <taxon>Portunidae</taxon>
        <taxon>Portuninae</taxon>
        <taxon>Portunus</taxon>
    </lineage>
</organism>
<evidence type="ECO:0000313" key="2">
    <source>
        <dbReference type="Proteomes" id="UP000324222"/>
    </source>
</evidence>
<proteinExistence type="predicted"/>
<sequence length="37" mass="4391">MRNVVNPYSTGTHIHLEICVRLNHFIDIRKGLRRSED</sequence>
<protein>
    <submittedName>
        <fullName evidence="1">Uncharacterized protein</fullName>
    </submittedName>
</protein>
<dbReference type="AlphaFoldDB" id="A0A5B7FAF5"/>
<name>A0A5B7FAF5_PORTR</name>